<dbReference type="Pfam" id="PF01965">
    <property type="entry name" value="DJ-1_PfpI"/>
    <property type="match status" value="1"/>
</dbReference>
<evidence type="ECO:0000313" key="5">
    <source>
        <dbReference type="Proteomes" id="UP000193391"/>
    </source>
</evidence>
<sequence>MPISPKVKWMTAPRRIVFVMTPHSVLLDVTGPLQAFHDANLMMAHTANTTTPDLPRPRPYDIVLASQSGGAIVTDTGIALPTVALASLGAKPIDTLIIAGTDEPLIALNDTALLGWLMAQKTQVRRMASICIGAFLLGAAGILDGRKAVTHWRWCDRLQSRFPKAHVKADPIYVRDGPVWTSAGVTTGIDMAIAMIEEDLGRDAALAVARGLIMFIKRPGGQSQFSQPLTQQADDRDGRFDTLHVWMRKNLHLRLGVEDLAAQAHMSPRNFSRLYARETGTGPAHALEKMRLDAARNYLENTDSSVARIAALCGFGDDERMRRCFVKHLAVAPSDYRARFTTSLCV</sequence>
<organism evidence="4 5">
    <name type="scientific">Thalassospira mesophila</name>
    <dbReference type="NCBI Taxonomy" id="1293891"/>
    <lineage>
        <taxon>Bacteria</taxon>
        <taxon>Pseudomonadati</taxon>
        <taxon>Pseudomonadota</taxon>
        <taxon>Alphaproteobacteria</taxon>
        <taxon>Rhodospirillales</taxon>
        <taxon>Thalassospiraceae</taxon>
        <taxon>Thalassospira</taxon>
    </lineage>
</organism>
<feature type="domain" description="HTH araC/xylS-type" evidence="3">
    <location>
        <begin position="241"/>
        <end position="339"/>
    </location>
</feature>
<dbReference type="InterPro" id="IPR018060">
    <property type="entry name" value="HTH_AraC"/>
</dbReference>
<dbReference type="CDD" id="cd03137">
    <property type="entry name" value="GATase1_AraC_1"/>
    <property type="match status" value="1"/>
</dbReference>
<reference evidence="4 5" key="1">
    <citation type="submission" date="2014-03" db="EMBL/GenBank/DDBJ databases">
        <title>The draft genome sequence of Thalassospira mesophila JCM 18969.</title>
        <authorList>
            <person name="Lai Q."/>
            <person name="Shao Z."/>
        </authorList>
    </citation>
    <scope>NUCLEOTIDE SEQUENCE [LARGE SCALE GENOMIC DNA]</scope>
    <source>
        <strain evidence="4 5">JCM 18969</strain>
    </source>
</reference>
<dbReference type="AlphaFoldDB" id="A0A1Y2L0D0"/>
<dbReference type="GO" id="GO:0043565">
    <property type="term" value="F:sequence-specific DNA binding"/>
    <property type="evidence" value="ECO:0007669"/>
    <property type="project" value="InterPro"/>
</dbReference>
<name>A0A1Y2L0D0_9PROT</name>
<dbReference type="STRING" id="1293891.TMES_11315"/>
<gene>
    <name evidence="4" type="ORF">TMES_11315</name>
</gene>
<dbReference type="SUPFAM" id="SSF46689">
    <property type="entry name" value="Homeodomain-like"/>
    <property type="match status" value="2"/>
</dbReference>
<comment type="caution">
    <text evidence="4">The sequence shown here is derived from an EMBL/GenBank/DDBJ whole genome shotgun (WGS) entry which is preliminary data.</text>
</comment>
<evidence type="ECO:0000313" key="4">
    <source>
        <dbReference type="EMBL" id="OSQ38568.1"/>
    </source>
</evidence>
<dbReference type="SUPFAM" id="SSF52317">
    <property type="entry name" value="Class I glutamine amidotransferase-like"/>
    <property type="match status" value="1"/>
</dbReference>
<keyword evidence="2" id="KW-0804">Transcription</keyword>
<dbReference type="InterPro" id="IPR009057">
    <property type="entry name" value="Homeodomain-like_sf"/>
</dbReference>
<dbReference type="InterPro" id="IPR002818">
    <property type="entry name" value="DJ-1/PfpI"/>
</dbReference>
<keyword evidence="5" id="KW-1185">Reference proteome</keyword>
<dbReference type="PANTHER" id="PTHR43130">
    <property type="entry name" value="ARAC-FAMILY TRANSCRIPTIONAL REGULATOR"/>
    <property type="match status" value="1"/>
</dbReference>
<proteinExistence type="predicted"/>
<accession>A0A1Y2L0D0</accession>
<dbReference type="PANTHER" id="PTHR43130:SF3">
    <property type="entry name" value="HTH-TYPE TRANSCRIPTIONAL REGULATOR RV1931C"/>
    <property type="match status" value="1"/>
</dbReference>
<evidence type="ECO:0000256" key="1">
    <source>
        <dbReference type="ARBA" id="ARBA00023015"/>
    </source>
</evidence>
<evidence type="ECO:0000256" key="2">
    <source>
        <dbReference type="ARBA" id="ARBA00023163"/>
    </source>
</evidence>
<dbReference type="Pfam" id="PF12833">
    <property type="entry name" value="HTH_18"/>
    <property type="match status" value="1"/>
</dbReference>
<keyword evidence="1" id="KW-0805">Transcription regulation</keyword>
<dbReference type="Gene3D" id="1.10.10.60">
    <property type="entry name" value="Homeodomain-like"/>
    <property type="match status" value="1"/>
</dbReference>
<dbReference type="Gene3D" id="3.40.50.880">
    <property type="match status" value="1"/>
</dbReference>
<dbReference type="EMBL" id="JFKA01000004">
    <property type="protein sequence ID" value="OSQ38568.1"/>
    <property type="molecule type" value="Genomic_DNA"/>
</dbReference>
<dbReference type="PROSITE" id="PS01124">
    <property type="entry name" value="HTH_ARAC_FAMILY_2"/>
    <property type="match status" value="1"/>
</dbReference>
<dbReference type="GO" id="GO:0003700">
    <property type="term" value="F:DNA-binding transcription factor activity"/>
    <property type="evidence" value="ECO:0007669"/>
    <property type="project" value="InterPro"/>
</dbReference>
<dbReference type="SMART" id="SM00342">
    <property type="entry name" value="HTH_ARAC"/>
    <property type="match status" value="1"/>
</dbReference>
<evidence type="ECO:0000259" key="3">
    <source>
        <dbReference type="PROSITE" id="PS01124"/>
    </source>
</evidence>
<dbReference type="OrthoDB" id="9793422at2"/>
<protein>
    <submittedName>
        <fullName evidence="4">AraC family transcriptional regulator</fullName>
    </submittedName>
</protein>
<dbReference type="InterPro" id="IPR052158">
    <property type="entry name" value="INH-QAR"/>
</dbReference>
<dbReference type="Proteomes" id="UP000193391">
    <property type="component" value="Unassembled WGS sequence"/>
</dbReference>
<dbReference type="InterPro" id="IPR029062">
    <property type="entry name" value="Class_I_gatase-like"/>
</dbReference>